<sequence>MERSVLRLIIRDKGHNPFLSYMLPLAQHNDGFLHILIAIGASHLAFDDPAVHFSALSHYAVALRAVKYLITQFGNGCRDNSLEILLLLVALCAFEIFDGNTDGAVMHHWGSCSAVLLSQTALLRKIDDGYARFVAEQYMFIGLVNEYLGLVPPSQNGGFSPKPMLDLSSYYRERCSSCAYGLFEMIPQIASLANKPSEYCPRYLDPDIITEFHALEQRILSWTVPTAVDCEPGYSSEPNEDELRAAIVQQLALLMTLQCALNGPGVPHLHIKTQIESCILEATNLMRRISPDSAAWGMLLWAFAHIGSCILSEETRHEFVSVLRGIKNQVPGCAKFISVLEKLWEASGAEGRFYGPYGIREFMSRERIKPSLG</sequence>
<evidence type="ECO:0000313" key="3">
    <source>
        <dbReference type="EMBL" id="KAJ5179387.1"/>
    </source>
</evidence>
<organism evidence="3 4">
    <name type="scientific">Penicillium capsulatum</name>
    <dbReference type="NCBI Taxonomy" id="69766"/>
    <lineage>
        <taxon>Eukaryota</taxon>
        <taxon>Fungi</taxon>
        <taxon>Dikarya</taxon>
        <taxon>Ascomycota</taxon>
        <taxon>Pezizomycotina</taxon>
        <taxon>Eurotiomycetes</taxon>
        <taxon>Eurotiomycetidae</taxon>
        <taxon>Eurotiales</taxon>
        <taxon>Aspergillaceae</taxon>
        <taxon>Penicillium</taxon>
    </lineage>
</organism>
<keyword evidence="4" id="KW-1185">Reference proteome</keyword>
<dbReference type="Pfam" id="PF11951">
    <property type="entry name" value="Fungal_trans_2"/>
    <property type="match status" value="1"/>
</dbReference>
<reference evidence="3" key="2">
    <citation type="journal article" date="2023" name="IMA Fungus">
        <title>Comparative genomic study of the Penicillium genus elucidates a diverse pangenome and 15 lateral gene transfer events.</title>
        <authorList>
            <person name="Petersen C."/>
            <person name="Sorensen T."/>
            <person name="Nielsen M.R."/>
            <person name="Sondergaard T.E."/>
            <person name="Sorensen J.L."/>
            <person name="Fitzpatrick D.A."/>
            <person name="Frisvad J.C."/>
            <person name="Nielsen K.L."/>
        </authorList>
    </citation>
    <scope>NUCLEOTIDE SEQUENCE</scope>
    <source>
        <strain evidence="3">IBT 21917</strain>
    </source>
</reference>
<comment type="caution">
    <text evidence="3">The sequence shown here is derived from an EMBL/GenBank/DDBJ whole genome shotgun (WGS) entry which is preliminary data.</text>
</comment>
<accession>A0A9W9IKD4</accession>
<dbReference type="PANTHER" id="PTHR37534:SF46">
    <property type="entry name" value="ZN(II)2CYS6 TRANSCRIPTION FACTOR (EUROFUNG)"/>
    <property type="match status" value="1"/>
</dbReference>
<evidence type="ECO:0000256" key="2">
    <source>
        <dbReference type="ARBA" id="ARBA00023242"/>
    </source>
</evidence>
<name>A0A9W9IKD4_9EURO</name>
<dbReference type="InterPro" id="IPR021858">
    <property type="entry name" value="Fun_TF"/>
</dbReference>
<reference evidence="3" key="1">
    <citation type="submission" date="2022-11" db="EMBL/GenBank/DDBJ databases">
        <authorList>
            <person name="Petersen C."/>
        </authorList>
    </citation>
    <scope>NUCLEOTIDE SEQUENCE</scope>
    <source>
        <strain evidence="3">IBT 21917</strain>
    </source>
</reference>
<keyword evidence="2" id="KW-0539">Nucleus</keyword>
<dbReference type="PANTHER" id="PTHR37534">
    <property type="entry name" value="TRANSCRIPTIONAL ACTIVATOR PROTEIN UGA3"/>
    <property type="match status" value="1"/>
</dbReference>
<protein>
    <submittedName>
        <fullName evidence="3">Fungal-specific transcription factor domain-containing protein</fullName>
    </submittedName>
</protein>
<evidence type="ECO:0000313" key="4">
    <source>
        <dbReference type="Proteomes" id="UP001146351"/>
    </source>
</evidence>
<dbReference type="AlphaFoldDB" id="A0A9W9IKD4"/>
<evidence type="ECO:0000256" key="1">
    <source>
        <dbReference type="ARBA" id="ARBA00004123"/>
    </source>
</evidence>
<comment type="subcellular location">
    <subcellularLocation>
        <location evidence="1">Nucleus</location>
    </subcellularLocation>
</comment>
<dbReference type="EMBL" id="JAPQKO010000002">
    <property type="protein sequence ID" value="KAJ5179387.1"/>
    <property type="molecule type" value="Genomic_DNA"/>
</dbReference>
<proteinExistence type="predicted"/>
<dbReference type="Proteomes" id="UP001146351">
    <property type="component" value="Unassembled WGS sequence"/>
</dbReference>
<dbReference type="GO" id="GO:0005634">
    <property type="term" value="C:nucleus"/>
    <property type="evidence" value="ECO:0007669"/>
    <property type="project" value="UniProtKB-SubCell"/>
</dbReference>
<dbReference type="OrthoDB" id="5419315at2759"/>
<gene>
    <name evidence="3" type="ORF">N7492_002597</name>
</gene>